<comment type="caution">
    <text evidence="5">The sequence shown here is derived from an EMBL/GenBank/DDBJ whole genome shotgun (WGS) entry which is preliminary data.</text>
</comment>
<keyword evidence="6" id="KW-1185">Reference proteome</keyword>
<name>A0ABV2WMU6_9NOCA</name>
<dbReference type="GO" id="GO:0008168">
    <property type="term" value="F:methyltransferase activity"/>
    <property type="evidence" value="ECO:0007669"/>
    <property type="project" value="UniProtKB-KW"/>
</dbReference>
<organism evidence="5 6">
    <name type="scientific">Nocardia rhamnosiphila</name>
    <dbReference type="NCBI Taxonomy" id="426716"/>
    <lineage>
        <taxon>Bacteria</taxon>
        <taxon>Bacillati</taxon>
        <taxon>Actinomycetota</taxon>
        <taxon>Actinomycetes</taxon>
        <taxon>Mycobacteriales</taxon>
        <taxon>Nocardiaceae</taxon>
        <taxon>Nocardia</taxon>
    </lineage>
</organism>
<dbReference type="EMBL" id="JBEYBF010000005">
    <property type="protein sequence ID" value="MEU1952194.1"/>
    <property type="molecule type" value="Genomic_DNA"/>
</dbReference>
<dbReference type="Pfam" id="PF08242">
    <property type="entry name" value="Methyltransf_12"/>
    <property type="match status" value="1"/>
</dbReference>
<evidence type="ECO:0000313" key="5">
    <source>
        <dbReference type="EMBL" id="MEU1952194.1"/>
    </source>
</evidence>
<protein>
    <submittedName>
        <fullName evidence="5">Class I SAM-dependent methyltransferase</fullName>
        <ecNumber evidence="5">2.1.-.-</ecNumber>
    </submittedName>
</protein>
<dbReference type="SUPFAM" id="SSF53335">
    <property type="entry name" value="S-adenosyl-L-methionine-dependent methyltransferases"/>
    <property type="match status" value="1"/>
</dbReference>
<dbReference type="GO" id="GO:0032259">
    <property type="term" value="P:methylation"/>
    <property type="evidence" value="ECO:0007669"/>
    <property type="project" value="UniProtKB-KW"/>
</dbReference>
<keyword evidence="1 5" id="KW-0489">Methyltransferase</keyword>
<dbReference type="InterPro" id="IPR013217">
    <property type="entry name" value="Methyltransf_12"/>
</dbReference>
<evidence type="ECO:0000259" key="4">
    <source>
        <dbReference type="Pfam" id="PF08242"/>
    </source>
</evidence>
<sequence>MVTAEATYRENAISRYLNHAARELVAGVVTRLRADRSPVRILELGAGVGGTTDDVVAGLTGLPVEYHFTDVSNFFLDAARRRFADRPWMRFAIVDMNADLAQQPRYDLVIASNVLHNAHHIGHTLGELRELLNPGGAVVFIETVVAHSQLLTSVHFLMSPAPGQPHAGAADVRAGTDRIFLTEEEWVGQLTAAGLRPVVVLPAADHPLALLDQRVFAAVRDA</sequence>
<accession>A0ABV2WMU6</accession>
<dbReference type="CDD" id="cd02440">
    <property type="entry name" value="AdoMet_MTases"/>
    <property type="match status" value="1"/>
</dbReference>
<feature type="domain" description="Methyltransferase type 12" evidence="4">
    <location>
        <begin position="42"/>
        <end position="137"/>
    </location>
</feature>
<dbReference type="InterPro" id="IPR029063">
    <property type="entry name" value="SAM-dependent_MTases_sf"/>
</dbReference>
<dbReference type="PANTHER" id="PTHR43464:SF19">
    <property type="entry name" value="UBIQUINONE BIOSYNTHESIS O-METHYLTRANSFERASE, MITOCHONDRIAL"/>
    <property type="match status" value="1"/>
</dbReference>
<evidence type="ECO:0000313" key="6">
    <source>
        <dbReference type="Proteomes" id="UP001550628"/>
    </source>
</evidence>
<dbReference type="Gene3D" id="3.40.50.150">
    <property type="entry name" value="Vaccinia Virus protein VP39"/>
    <property type="match status" value="1"/>
</dbReference>
<keyword evidence="2 5" id="KW-0808">Transferase</keyword>
<dbReference type="PANTHER" id="PTHR43464">
    <property type="entry name" value="METHYLTRANSFERASE"/>
    <property type="match status" value="1"/>
</dbReference>
<dbReference type="RefSeq" id="WP_356957005.1">
    <property type="nucleotide sequence ID" value="NZ_JBEYBD010000007.1"/>
</dbReference>
<proteinExistence type="predicted"/>
<reference evidence="5 6" key="1">
    <citation type="submission" date="2024-06" db="EMBL/GenBank/DDBJ databases">
        <title>The Natural Products Discovery Center: Release of the First 8490 Sequenced Strains for Exploring Actinobacteria Biosynthetic Diversity.</title>
        <authorList>
            <person name="Kalkreuter E."/>
            <person name="Kautsar S.A."/>
            <person name="Yang D."/>
            <person name="Bader C.D."/>
            <person name="Teijaro C.N."/>
            <person name="Fluegel L."/>
            <person name="Davis C.M."/>
            <person name="Simpson J.R."/>
            <person name="Lauterbach L."/>
            <person name="Steele A.D."/>
            <person name="Gui C."/>
            <person name="Meng S."/>
            <person name="Li G."/>
            <person name="Viehrig K."/>
            <person name="Ye F."/>
            <person name="Su P."/>
            <person name="Kiefer A.F."/>
            <person name="Nichols A."/>
            <person name="Cepeda A.J."/>
            <person name="Yan W."/>
            <person name="Fan B."/>
            <person name="Jiang Y."/>
            <person name="Adhikari A."/>
            <person name="Zheng C.-J."/>
            <person name="Schuster L."/>
            <person name="Cowan T.M."/>
            <person name="Smanski M.J."/>
            <person name="Chevrette M.G."/>
            <person name="De Carvalho L.P.S."/>
            <person name="Shen B."/>
        </authorList>
    </citation>
    <scope>NUCLEOTIDE SEQUENCE [LARGE SCALE GENOMIC DNA]</scope>
    <source>
        <strain evidence="5 6">NPDC019708</strain>
    </source>
</reference>
<gene>
    <name evidence="5" type="ORF">ABZ510_10050</name>
</gene>
<dbReference type="EC" id="2.1.-.-" evidence="5"/>
<evidence type="ECO:0000256" key="3">
    <source>
        <dbReference type="ARBA" id="ARBA00022691"/>
    </source>
</evidence>
<evidence type="ECO:0000256" key="1">
    <source>
        <dbReference type="ARBA" id="ARBA00022603"/>
    </source>
</evidence>
<dbReference type="Proteomes" id="UP001550628">
    <property type="component" value="Unassembled WGS sequence"/>
</dbReference>
<keyword evidence="3" id="KW-0949">S-adenosyl-L-methionine</keyword>
<evidence type="ECO:0000256" key="2">
    <source>
        <dbReference type="ARBA" id="ARBA00022679"/>
    </source>
</evidence>